<keyword evidence="10" id="KW-1185">Reference proteome</keyword>
<dbReference type="EMBL" id="RZIJ01000003">
    <property type="protein sequence ID" value="RUQ74617.1"/>
    <property type="molecule type" value="Genomic_DNA"/>
</dbReference>
<evidence type="ECO:0000256" key="2">
    <source>
        <dbReference type="ARBA" id="ARBA00014569"/>
    </source>
</evidence>
<dbReference type="OrthoDB" id="9809583at2"/>
<dbReference type="PANTHER" id="PTHR31062">
    <property type="entry name" value="XYLOGLUCAN ENDOTRANSGLUCOSYLASE/HYDROLASE PROTEIN 8-RELATED"/>
    <property type="match status" value="1"/>
</dbReference>
<gene>
    <name evidence="9" type="ORF">EJ913_06155</name>
</gene>
<dbReference type="GO" id="GO:0005975">
    <property type="term" value="P:carbohydrate metabolic process"/>
    <property type="evidence" value="ECO:0007669"/>
    <property type="project" value="InterPro"/>
</dbReference>
<dbReference type="Pfam" id="PF00722">
    <property type="entry name" value="Glyco_hydro_16"/>
    <property type="match status" value="1"/>
</dbReference>
<dbReference type="Proteomes" id="UP000280346">
    <property type="component" value="Unassembled WGS sequence"/>
</dbReference>
<evidence type="ECO:0000313" key="9">
    <source>
        <dbReference type="EMBL" id="RUQ74617.1"/>
    </source>
</evidence>
<accession>A0A3S0WX53</accession>
<dbReference type="Gene3D" id="2.60.120.200">
    <property type="match status" value="1"/>
</dbReference>
<comment type="caution">
    <text evidence="9">The sequence shown here is derived from an EMBL/GenBank/DDBJ whole genome shotgun (WGS) entry which is preliminary data.</text>
</comment>
<sequence length="267" mass="29205">MVGARSPSREVDMRMLGQALAMGVGMAVALGGTSALAESAFTRQGGSFEEHFAGFDSSRWQKSDGWSNGGYMGCAWNDDNLAIKNGKLALSVTNQPKGREALSCAEYRSHRFYGLGSYTANLKAVKAEGVITSLSHYTGPPFGDPWDEITMGIAGKDTTKLEISYVANGVGHRDVVVDLGFDAAKEFHTYGFEWKPDRITWTVDGRSVHTAKGKPGELPQNPGRLYLQFWNGSGDTPWLHRFQYPGKPLTAEVAWVRFREDAATLNN</sequence>
<dbReference type="GO" id="GO:0004553">
    <property type="term" value="F:hydrolase activity, hydrolyzing O-glycosyl compounds"/>
    <property type="evidence" value="ECO:0007669"/>
    <property type="project" value="InterPro"/>
</dbReference>
<feature type="domain" description="GH16" evidence="8">
    <location>
        <begin position="50"/>
        <end position="264"/>
    </location>
</feature>
<keyword evidence="3 9" id="KW-0378">Hydrolase</keyword>
<dbReference type="InterPro" id="IPR013320">
    <property type="entry name" value="ConA-like_dom_sf"/>
</dbReference>
<dbReference type="AlphaFoldDB" id="A0A3S0WX53"/>
<dbReference type="PRINTS" id="PR00737">
    <property type="entry name" value="GLHYDRLASE16"/>
</dbReference>
<keyword evidence="4" id="KW-0326">Glycosidase</keyword>
<name>A0A3S0WX53_9PROT</name>
<evidence type="ECO:0000256" key="7">
    <source>
        <dbReference type="ARBA" id="ARBA00031665"/>
    </source>
</evidence>
<dbReference type="PROSITE" id="PS51762">
    <property type="entry name" value="GH16_2"/>
    <property type="match status" value="1"/>
</dbReference>
<evidence type="ECO:0000256" key="6">
    <source>
        <dbReference type="ARBA" id="ARBA00029771"/>
    </source>
</evidence>
<dbReference type="InterPro" id="IPR008264">
    <property type="entry name" value="Beta_glucanase"/>
</dbReference>
<proteinExistence type="inferred from homology"/>
<evidence type="ECO:0000256" key="4">
    <source>
        <dbReference type="ARBA" id="ARBA00023295"/>
    </source>
</evidence>
<evidence type="ECO:0000313" key="10">
    <source>
        <dbReference type="Proteomes" id="UP000280346"/>
    </source>
</evidence>
<evidence type="ECO:0000256" key="1">
    <source>
        <dbReference type="ARBA" id="ARBA00006865"/>
    </source>
</evidence>
<reference evidence="9 10" key="1">
    <citation type="submission" date="2018-12" db="EMBL/GenBank/DDBJ databases">
        <authorList>
            <person name="Yang Y."/>
        </authorList>
    </citation>
    <scope>NUCLEOTIDE SEQUENCE [LARGE SCALE GENOMIC DNA]</scope>
    <source>
        <strain evidence="9 10">GSF71</strain>
    </source>
</reference>
<protein>
    <recommendedName>
        <fullName evidence="2">Beta-glucanase</fullName>
    </recommendedName>
    <alternativeName>
        <fullName evidence="7">1,3-1,4-beta-D-glucan 4-glucanohydrolase</fullName>
    </alternativeName>
    <alternativeName>
        <fullName evidence="6">Endo-beta-1,3-1,4 glucanase</fullName>
    </alternativeName>
    <alternativeName>
        <fullName evidence="5">Lichenase</fullName>
    </alternativeName>
</protein>
<comment type="similarity">
    <text evidence="1">Belongs to the glycosyl hydrolase 16 family.</text>
</comment>
<dbReference type="SUPFAM" id="SSF49899">
    <property type="entry name" value="Concanavalin A-like lectins/glucanases"/>
    <property type="match status" value="1"/>
</dbReference>
<dbReference type="InterPro" id="IPR000757">
    <property type="entry name" value="Beta-glucanase-like"/>
</dbReference>
<evidence type="ECO:0000256" key="5">
    <source>
        <dbReference type="ARBA" id="ARBA00029722"/>
    </source>
</evidence>
<organism evidence="9 10">
    <name type="scientific">Azospirillum doebereinerae</name>
    <dbReference type="NCBI Taxonomy" id="92933"/>
    <lineage>
        <taxon>Bacteria</taxon>
        <taxon>Pseudomonadati</taxon>
        <taxon>Pseudomonadota</taxon>
        <taxon>Alphaproteobacteria</taxon>
        <taxon>Rhodospirillales</taxon>
        <taxon>Azospirillaceae</taxon>
        <taxon>Azospirillum</taxon>
    </lineage>
</organism>
<evidence type="ECO:0000259" key="8">
    <source>
        <dbReference type="PROSITE" id="PS51762"/>
    </source>
</evidence>
<dbReference type="InterPro" id="IPR044791">
    <property type="entry name" value="Beta-glucanase/XTH"/>
</dbReference>
<evidence type="ECO:0000256" key="3">
    <source>
        <dbReference type="ARBA" id="ARBA00022801"/>
    </source>
</evidence>